<dbReference type="GO" id="GO:0006508">
    <property type="term" value="P:proteolysis"/>
    <property type="evidence" value="ECO:0007669"/>
    <property type="project" value="UniProtKB-KW"/>
</dbReference>
<keyword evidence="2" id="KW-0645">Protease</keyword>
<dbReference type="Gene3D" id="6.20.330.10">
    <property type="match status" value="1"/>
</dbReference>
<feature type="domain" description="Peptidase S49" evidence="5">
    <location>
        <begin position="149"/>
        <end position="296"/>
    </location>
</feature>
<dbReference type="InterPro" id="IPR029045">
    <property type="entry name" value="ClpP/crotonase-like_dom_sf"/>
</dbReference>
<evidence type="ECO:0000256" key="4">
    <source>
        <dbReference type="ARBA" id="ARBA00022825"/>
    </source>
</evidence>
<evidence type="ECO:0000259" key="5">
    <source>
        <dbReference type="Pfam" id="PF01343"/>
    </source>
</evidence>
<dbReference type="PANTHER" id="PTHR42987:SF4">
    <property type="entry name" value="PROTEASE SOHB-RELATED"/>
    <property type="match status" value="1"/>
</dbReference>
<evidence type="ECO:0000313" key="7">
    <source>
        <dbReference type="Proteomes" id="UP000319817"/>
    </source>
</evidence>
<gene>
    <name evidence="6" type="primary">sppA</name>
    <name evidence="6" type="ORF">K239x_44720</name>
</gene>
<dbReference type="GO" id="GO:0008236">
    <property type="term" value="F:serine-type peptidase activity"/>
    <property type="evidence" value="ECO:0007669"/>
    <property type="project" value="UniProtKB-KW"/>
</dbReference>
<organism evidence="6 7">
    <name type="scientific">Stieleria marina</name>
    <dbReference type="NCBI Taxonomy" id="1930275"/>
    <lineage>
        <taxon>Bacteria</taxon>
        <taxon>Pseudomonadati</taxon>
        <taxon>Planctomycetota</taxon>
        <taxon>Planctomycetia</taxon>
        <taxon>Pirellulales</taxon>
        <taxon>Pirellulaceae</taxon>
        <taxon>Stieleria</taxon>
    </lineage>
</organism>
<dbReference type="OrthoDB" id="9764363at2"/>
<accession>A0A517NZB1</accession>
<dbReference type="SUPFAM" id="SSF52096">
    <property type="entry name" value="ClpP/crotonase"/>
    <property type="match status" value="1"/>
</dbReference>
<dbReference type="AlphaFoldDB" id="A0A517NZB1"/>
<dbReference type="EC" id="3.4.21.-" evidence="6"/>
<evidence type="ECO:0000313" key="6">
    <source>
        <dbReference type="EMBL" id="QDT12462.1"/>
    </source>
</evidence>
<evidence type="ECO:0000256" key="2">
    <source>
        <dbReference type="ARBA" id="ARBA00022670"/>
    </source>
</evidence>
<comment type="similarity">
    <text evidence="1">Belongs to the peptidase S49 family.</text>
</comment>
<keyword evidence="7" id="KW-1185">Reference proteome</keyword>
<dbReference type="PROSITE" id="PS51257">
    <property type="entry name" value="PROKAR_LIPOPROTEIN"/>
    <property type="match status" value="1"/>
</dbReference>
<evidence type="ECO:0000256" key="1">
    <source>
        <dbReference type="ARBA" id="ARBA00008683"/>
    </source>
</evidence>
<dbReference type="Proteomes" id="UP000319817">
    <property type="component" value="Chromosome"/>
</dbReference>
<proteinExistence type="inferred from homology"/>
<name>A0A517NZB1_9BACT</name>
<dbReference type="InterPro" id="IPR002142">
    <property type="entry name" value="Peptidase_S49"/>
</dbReference>
<dbReference type="CDD" id="cd07023">
    <property type="entry name" value="S49_Sppa_N_C"/>
    <property type="match status" value="1"/>
</dbReference>
<sequence length="361" mass="38763">MRFLPLIVVLLLSVGCQHKPFLMRGGMTMNGDMRMNGDMNMNGDMDMSGDMSMSMKTDNTASRLASVLVTGHPNAGQKVAVVDVDGLLLNQNISGLGSMGENPVALFREKINAIAADASVGAVVLRINSPGGGVNASDLMAHEVTQLKRKRNLPVVACLMGTGTGGGYYLATHADTIISHPTSVVGGIGVILNVYDMENTMGQFNITAQHIKAGDKIDAGSPERVVEEDEREMLQNIADSFQKRFIDQVKLARGDIQTEVEVFDGSVFTGVQAQQLNLVDQVGYLDEAIDRARELCGAAPDGPVVMLRRDNDRAYTTLDVSPNDPLGMSLLPINIPGLDRSAMPTFLYLWQADPSLAAVIQ</sequence>
<dbReference type="Gene3D" id="3.90.226.10">
    <property type="entry name" value="2-enoyl-CoA Hydratase, Chain A, domain 1"/>
    <property type="match status" value="1"/>
</dbReference>
<dbReference type="RefSeq" id="WP_145420359.1">
    <property type="nucleotide sequence ID" value="NZ_CP036526.1"/>
</dbReference>
<dbReference type="Pfam" id="PF01343">
    <property type="entry name" value="Peptidase_S49"/>
    <property type="match status" value="1"/>
</dbReference>
<dbReference type="EMBL" id="CP036526">
    <property type="protein sequence ID" value="QDT12462.1"/>
    <property type="molecule type" value="Genomic_DNA"/>
</dbReference>
<keyword evidence="3 6" id="KW-0378">Hydrolase</keyword>
<protein>
    <submittedName>
        <fullName evidence="6">Signal peptide peptidase SppA</fullName>
        <ecNumber evidence="6">3.4.21.-</ecNumber>
    </submittedName>
</protein>
<keyword evidence="4" id="KW-0720">Serine protease</keyword>
<evidence type="ECO:0000256" key="3">
    <source>
        <dbReference type="ARBA" id="ARBA00022801"/>
    </source>
</evidence>
<dbReference type="InterPro" id="IPR047272">
    <property type="entry name" value="S49_SppA_C"/>
</dbReference>
<reference evidence="6 7" key="1">
    <citation type="submission" date="2019-02" db="EMBL/GenBank/DDBJ databases">
        <title>Deep-cultivation of Planctomycetes and their phenomic and genomic characterization uncovers novel biology.</title>
        <authorList>
            <person name="Wiegand S."/>
            <person name="Jogler M."/>
            <person name="Boedeker C."/>
            <person name="Pinto D."/>
            <person name="Vollmers J."/>
            <person name="Rivas-Marin E."/>
            <person name="Kohn T."/>
            <person name="Peeters S.H."/>
            <person name="Heuer A."/>
            <person name="Rast P."/>
            <person name="Oberbeckmann S."/>
            <person name="Bunk B."/>
            <person name="Jeske O."/>
            <person name="Meyerdierks A."/>
            <person name="Storesund J.E."/>
            <person name="Kallscheuer N."/>
            <person name="Luecker S."/>
            <person name="Lage O.M."/>
            <person name="Pohl T."/>
            <person name="Merkel B.J."/>
            <person name="Hornburger P."/>
            <person name="Mueller R.-W."/>
            <person name="Bruemmer F."/>
            <person name="Labrenz M."/>
            <person name="Spormann A.M."/>
            <person name="Op den Camp H."/>
            <person name="Overmann J."/>
            <person name="Amann R."/>
            <person name="Jetten M.S.M."/>
            <person name="Mascher T."/>
            <person name="Medema M.H."/>
            <person name="Devos D.P."/>
            <person name="Kaster A.-K."/>
            <person name="Ovreas L."/>
            <person name="Rohde M."/>
            <person name="Galperin M.Y."/>
            <person name="Jogler C."/>
        </authorList>
    </citation>
    <scope>NUCLEOTIDE SEQUENCE [LARGE SCALE GENOMIC DNA]</scope>
    <source>
        <strain evidence="6 7">K23_9</strain>
    </source>
</reference>
<dbReference type="PANTHER" id="PTHR42987">
    <property type="entry name" value="PEPTIDASE S49"/>
    <property type="match status" value="1"/>
</dbReference>